<protein>
    <submittedName>
        <fullName evidence="1">Uncharacterized protein</fullName>
    </submittedName>
</protein>
<gene>
    <name evidence="1" type="ORF">Pcinc_004990</name>
</gene>
<accession>A0AAE1GG07</accession>
<dbReference type="Proteomes" id="UP001286313">
    <property type="component" value="Unassembled WGS sequence"/>
</dbReference>
<dbReference type="EMBL" id="JAWQEG010000366">
    <property type="protein sequence ID" value="KAK3891121.1"/>
    <property type="molecule type" value="Genomic_DNA"/>
</dbReference>
<dbReference type="AlphaFoldDB" id="A0AAE1GG07"/>
<sequence length="330" mass="38713">MIKQKVLDLREEFVPKIIISNKPKWKFEFPISLDLRKLIKDKNKAHRVWVAHRHYDNSETFRLKYVKLRNRCQQQCRKAKRNYEKGIAEQVKSQPKAFWKFANQKLKTKSCVAPLLANPENPHSLCHDEKDKAEILQKQFVSVHTKEPFGPTPEPPSHILDSVSEIFIPVASVEEKLRNLDISKSCGPDEMHPRILKELCVSIAGPITILFRKSVELGELPFDWKEATVLHRVIVMEMMLVRGVREVRKEGELRDLMTKLKRYLPQSISGAYRRWTRDRCRAKWDEFIDCQRMANGVYVEAEQRFNSGARDVLLNARSPHKNLEECYIRV</sequence>
<comment type="caution">
    <text evidence="1">The sequence shown here is derived from an EMBL/GenBank/DDBJ whole genome shotgun (WGS) entry which is preliminary data.</text>
</comment>
<dbReference type="PANTHER" id="PTHR33395:SF22">
    <property type="entry name" value="REVERSE TRANSCRIPTASE DOMAIN-CONTAINING PROTEIN"/>
    <property type="match status" value="1"/>
</dbReference>
<dbReference type="PANTHER" id="PTHR33395">
    <property type="entry name" value="TRANSCRIPTASE, PUTATIVE-RELATED-RELATED"/>
    <property type="match status" value="1"/>
</dbReference>
<name>A0AAE1GG07_PETCI</name>
<evidence type="ECO:0000313" key="2">
    <source>
        <dbReference type="Proteomes" id="UP001286313"/>
    </source>
</evidence>
<organism evidence="1 2">
    <name type="scientific">Petrolisthes cinctipes</name>
    <name type="common">Flat porcelain crab</name>
    <dbReference type="NCBI Taxonomy" id="88211"/>
    <lineage>
        <taxon>Eukaryota</taxon>
        <taxon>Metazoa</taxon>
        <taxon>Ecdysozoa</taxon>
        <taxon>Arthropoda</taxon>
        <taxon>Crustacea</taxon>
        <taxon>Multicrustacea</taxon>
        <taxon>Malacostraca</taxon>
        <taxon>Eumalacostraca</taxon>
        <taxon>Eucarida</taxon>
        <taxon>Decapoda</taxon>
        <taxon>Pleocyemata</taxon>
        <taxon>Anomura</taxon>
        <taxon>Galatheoidea</taxon>
        <taxon>Porcellanidae</taxon>
        <taxon>Petrolisthes</taxon>
    </lineage>
</organism>
<keyword evidence="2" id="KW-1185">Reference proteome</keyword>
<proteinExistence type="predicted"/>
<evidence type="ECO:0000313" key="1">
    <source>
        <dbReference type="EMBL" id="KAK3891121.1"/>
    </source>
</evidence>
<reference evidence="1" key="1">
    <citation type="submission" date="2023-10" db="EMBL/GenBank/DDBJ databases">
        <title>Genome assemblies of two species of porcelain crab, Petrolisthes cinctipes and Petrolisthes manimaculis (Anomura: Porcellanidae).</title>
        <authorList>
            <person name="Angst P."/>
        </authorList>
    </citation>
    <scope>NUCLEOTIDE SEQUENCE</scope>
    <source>
        <strain evidence="1">PB745_01</strain>
        <tissue evidence="1">Gill</tissue>
    </source>
</reference>